<sequence>MLIGWSLNILEEFPIPKEKTCCRAVKMIVDVTEENFNEYLPCIRKSVEQAAFVSVDLEFLGLPSPSGQDSVSLFDTPCERYEKLSNIVRRYPPCQLGLACFLENEKGYVVDVYCIALFKRVSDRDFCVSPPAAMFLAKHKFDFNKFFSYGITYCNRSELSKIKSGIERGDIDVNLFKDGFYDQVQDIKMRIIREVEKRTDSTPSGSFLDLNDNIRLKEPLFIDLPKANCPFEKPLTQLEEALLIFTLLEEFPNFEINLKDGRTLFIIDDSAHKGLNEQNTKWIKNFNKLLTEICGVSQIFYYLSKVKPPLIVHNSLLDLLHIYNSFEDNLPETYNEWKCAIHALFPVIIDTKVLATTLREELMSGGCADLSLQALGAFLNSDLSSKILPVRTSLNIGTEGMKQFVKDNKNYHNAAFDALMTGDVFVKLTHMLVLKRCSATLEQQWPLRKLLVACRKDVVNKIPIPLIDAECCNLEGEDAQGHRPDIIRVFRTRSQEPASGLAKKSLFCRAWSLFADVHEISDDEFERVQNDLVHVFGSFRVDVRLGPRKRSLEIATNTASTYARVCAFFAPHNDYRLADDVRRTFEQRLCTPRFEKDRKKDIQAGLTIGLNTVLVLSVTTLMWIGLRLTRNLSSLK</sequence>
<keyword evidence="2" id="KW-0472">Membrane</keyword>
<dbReference type="Gene3D" id="3.30.420.10">
    <property type="entry name" value="Ribonuclease H-like superfamily/Ribonuclease H"/>
    <property type="match status" value="2"/>
</dbReference>
<organism evidence="3 4">
    <name type="scientific">Necator americanus</name>
    <name type="common">Human hookworm</name>
    <dbReference type="NCBI Taxonomy" id="51031"/>
    <lineage>
        <taxon>Eukaryota</taxon>
        <taxon>Metazoa</taxon>
        <taxon>Ecdysozoa</taxon>
        <taxon>Nematoda</taxon>
        <taxon>Chromadorea</taxon>
        <taxon>Rhabditida</taxon>
        <taxon>Rhabditina</taxon>
        <taxon>Rhabditomorpha</taxon>
        <taxon>Strongyloidea</taxon>
        <taxon>Ancylostomatidae</taxon>
        <taxon>Bunostominae</taxon>
        <taxon>Necator</taxon>
    </lineage>
</organism>
<proteinExistence type="inferred from homology"/>
<feature type="transmembrane region" description="Helical" evidence="2">
    <location>
        <begin position="604"/>
        <end position="626"/>
    </location>
</feature>
<comment type="caution">
    <text evidence="3">The sequence shown here is derived from an EMBL/GenBank/DDBJ whole genome shotgun (WGS) entry which is preliminary data.</text>
</comment>
<keyword evidence="2" id="KW-0812">Transmembrane</keyword>
<dbReference type="InterPro" id="IPR036397">
    <property type="entry name" value="RNaseH_sf"/>
</dbReference>
<keyword evidence="4" id="KW-1185">Reference proteome</keyword>
<evidence type="ECO:0000313" key="3">
    <source>
        <dbReference type="EMBL" id="KAK6754456.1"/>
    </source>
</evidence>
<dbReference type="InterPro" id="IPR012337">
    <property type="entry name" value="RNaseH-like_sf"/>
</dbReference>
<name>A0ABR1DX24_NECAM</name>
<protein>
    <submittedName>
        <fullName evidence="3">Uncharacterized protein</fullName>
    </submittedName>
</protein>
<dbReference type="InterPro" id="IPR006941">
    <property type="entry name" value="RNase_CAF1"/>
</dbReference>
<reference evidence="3 4" key="1">
    <citation type="submission" date="2023-08" db="EMBL/GenBank/DDBJ databases">
        <title>A Necator americanus chromosomal reference genome.</title>
        <authorList>
            <person name="Ilik V."/>
            <person name="Petrzelkova K.J."/>
            <person name="Pardy F."/>
            <person name="Fuh T."/>
            <person name="Niatou-Singa F.S."/>
            <person name="Gouil Q."/>
            <person name="Baker L."/>
            <person name="Ritchie M.E."/>
            <person name="Jex A.R."/>
            <person name="Gazzola D."/>
            <person name="Li H."/>
            <person name="Toshio Fujiwara R."/>
            <person name="Zhan B."/>
            <person name="Aroian R.V."/>
            <person name="Pafco B."/>
            <person name="Schwarz E.M."/>
        </authorList>
    </citation>
    <scope>NUCLEOTIDE SEQUENCE [LARGE SCALE GENOMIC DNA]</scope>
    <source>
        <strain evidence="3 4">Aroian</strain>
        <tissue evidence="3">Whole animal</tissue>
    </source>
</reference>
<dbReference type="InterPro" id="IPR051181">
    <property type="entry name" value="CAF1_poly(A)_ribonucleases"/>
</dbReference>
<dbReference type="EMBL" id="JAVFWL010000005">
    <property type="protein sequence ID" value="KAK6754456.1"/>
    <property type="molecule type" value="Genomic_DNA"/>
</dbReference>
<evidence type="ECO:0000313" key="4">
    <source>
        <dbReference type="Proteomes" id="UP001303046"/>
    </source>
</evidence>
<comment type="similarity">
    <text evidence="1">Belongs to the CAF1 family.</text>
</comment>
<evidence type="ECO:0000256" key="2">
    <source>
        <dbReference type="SAM" id="Phobius"/>
    </source>
</evidence>
<dbReference type="PANTHER" id="PTHR15092">
    <property type="entry name" value="POLY A -SPECIFIC RIBONUCLEASE/TARGET OF EGR1, MEMBER 1"/>
    <property type="match status" value="1"/>
</dbReference>
<gene>
    <name evidence="3" type="primary">Necator_chrV.g18243</name>
    <name evidence="3" type="ORF">RB195_013452</name>
</gene>
<dbReference type="PANTHER" id="PTHR15092:SF22">
    <property type="entry name" value="POLY(A)-SPECIFIC RIBONUCLEASE PNLDC1"/>
    <property type="match status" value="1"/>
</dbReference>
<dbReference type="Pfam" id="PF04857">
    <property type="entry name" value="CAF1"/>
    <property type="match status" value="1"/>
</dbReference>
<keyword evidence="2" id="KW-1133">Transmembrane helix</keyword>
<dbReference type="SUPFAM" id="SSF53098">
    <property type="entry name" value="Ribonuclease H-like"/>
    <property type="match status" value="1"/>
</dbReference>
<dbReference type="Proteomes" id="UP001303046">
    <property type="component" value="Unassembled WGS sequence"/>
</dbReference>
<accession>A0ABR1DX24</accession>
<evidence type="ECO:0000256" key="1">
    <source>
        <dbReference type="ARBA" id="ARBA00008372"/>
    </source>
</evidence>